<dbReference type="NCBIfam" id="TIGR01755">
    <property type="entry name" value="flav_wrbA"/>
    <property type="match status" value="1"/>
</dbReference>
<evidence type="ECO:0000256" key="2">
    <source>
        <dbReference type="ARBA" id="ARBA00006961"/>
    </source>
</evidence>
<dbReference type="EMBL" id="CAACVR010000001">
    <property type="protein sequence ID" value="VEU19328.1"/>
    <property type="molecule type" value="Genomic_DNA"/>
</dbReference>
<dbReference type="Gene3D" id="3.40.50.360">
    <property type="match status" value="1"/>
</dbReference>
<name>A0A448YEM1_BRENA</name>
<dbReference type="PROSITE" id="PS50902">
    <property type="entry name" value="FLAVODOXIN_LIKE"/>
    <property type="match status" value="1"/>
</dbReference>
<dbReference type="InterPro" id="IPR010089">
    <property type="entry name" value="Flavoprotein_WrbA-like"/>
</dbReference>
<comment type="subcellular location">
    <subcellularLocation>
        <location evidence="1">Cell membrane</location>
        <topology evidence="1">Peripheral membrane protein</topology>
    </subcellularLocation>
</comment>
<dbReference type="GO" id="GO:0010181">
    <property type="term" value="F:FMN binding"/>
    <property type="evidence" value="ECO:0007669"/>
    <property type="project" value="InterPro"/>
</dbReference>
<dbReference type="OrthoDB" id="504689at2759"/>
<dbReference type="AlphaFoldDB" id="A0A448YEM1"/>
<dbReference type="InterPro" id="IPR029039">
    <property type="entry name" value="Flavoprotein-like_sf"/>
</dbReference>
<evidence type="ECO:0000259" key="4">
    <source>
        <dbReference type="PROSITE" id="PS50902"/>
    </source>
</evidence>
<dbReference type="FunFam" id="3.40.50.360:FF:000001">
    <property type="entry name" value="NAD(P)H dehydrogenase (Quinone) FQR1-like"/>
    <property type="match status" value="1"/>
</dbReference>
<dbReference type="InterPro" id="IPR008254">
    <property type="entry name" value="Flavodoxin/NO_synth"/>
</dbReference>
<comment type="similarity">
    <text evidence="2">Belongs to the WrbA family.</text>
</comment>
<sequence length="200" mass="21017">MAKIAIIIYSLYHHIAKLAEAAKAGVEASGSTAEIFQVPETLPAEILKILHAPARPDYPIATLDSLEKYDGILFGIPTRFGNMPAQLKSFIDGTGALWASGALYHKPAGIFVSTGTGSGNELTVVNTLSTLAHHGMIFVPLGYAKASTELTNITETHGGSAWGAGTIAAGDGSRQPSELELSLAKIQGEEFAKVTDKLIQ</sequence>
<dbReference type="Proteomes" id="UP000290900">
    <property type="component" value="Unassembled WGS sequence"/>
</dbReference>
<protein>
    <submittedName>
        <fullName evidence="5">DEKNAAC100847</fullName>
    </submittedName>
</protein>
<evidence type="ECO:0000256" key="3">
    <source>
        <dbReference type="ARBA" id="ARBA00053955"/>
    </source>
</evidence>
<dbReference type="GO" id="GO:0034599">
    <property type="term" value="P:cellular response to oxidative stress"/>
    <property type="evidence" value="ECO:0007669"/>
    <property type="project" value="UniProtKB-ARBA"/>
</dbReference>
<dbReference type="InterPro" id="IPR005025">
    <property type="entry name" value="FMN_Rdtase-like_dom"/>
</dbReference>
<dbReference type="Pfam" id="PF03358">
    <property type="entry name" value="FMN_red"/>
    <property type="match status" value="1"/>
</dbReference>
<keyword evidence="6" id="KW-1185">Reference proteome</keyword>
<evidence type="ECO:0000313" key="6">
    <source>
        <dbReference type="Proteomes" id="UP000290900"/>
    </source>
</evidence>
<comment type="function">
    <text evidence="3">Flavodoxin-like protein (FLP) that plays a role in cell wall integrity, oxidative stress protection and virulence. FLPs act as NAD(P)H quinone oxidoreductases. Reduces ubiquinone (coenzyme Q), enabling it to serve as an antioxidant in the membrane.</text>
</comment>
<proteinExistence type="inferred from homology"/>
<dbReference type="SUPFAM" id="SSF52218">
    <property type="entry name" value="Flavoproteins"/>
    <property type="match status" value="1"/>
</dbReference>
<dbReference type="GO" id="GO:0003955">
    <property type="term" value="F:NAD(P)H dehydrogenase (quinone) activity"/>
    <property type="evidence" value="ECO:0007669"/>
    <property type="project" value="InterPro"/>
</dbReference>
<reference evidence="5 6" key="1">
    <citation type="submission" date="2018-12" db="EMBL/GenBank/DDBJ databases">
        <authorList>
            <person name="Tiukova I."/>
            <person name="Dainat J."/>
        </authorList>
    </citation>
    <scope>NUCLEOTIDE SEQUENCE [LARGE SCALE GENOMIC DNA]</scope>
</reference>
<evidence type="ECO:0000313" key="5">
    <source>
        <dbReference type="EMBL" id="VEU19328.1"/>
    </source>
</evidence>
<feature type="domain" description="Flavodoxin-like" evidence="4">
    <location>
        <begin position="4"/>
        <end position="191"/>
    </location>
</feature>
<dbReference type="GO" id="GO:0005886">
    <property type="term" value="C:plasma membrane"/>
    <property type="evidence" value="ECO:0007669"/>
    <property type="project" value="UniProtKB-SubCell"/>
</dbReference>
<gene>
    <name evidence="5" type="ORF">BRENAR_LOCUS65</name>
</gene>
<dbReference type="PANTHER" id="PTHR30546:SF23">
    <property type="entry name" value="FLAVOPROTEIN-LIKE PROTEIN YCP4-RELATED"/>
    <property type="match status" value="1"/>
</dbReference>
<accession>A0A448YEM1</accession>
<evidence type="ECO:0000256" key="1">
    <source>
        <dbReference type="ARBA" id="ARBA00004202"/>
    </source>
</evidence>
<dbReference type="NCBIfam" id="NF002999">
    <property type="entry name" value="PRK03767.1"/>
    <property type="match status" value="1"/>
</dbReference>
<organism evidence="5 6">
    <name type="scientific">Brettanomyces naardenensis</name>
    <name type="common">Yeast</name>
    <dbReference type="NCBI Taxonomy" id="13370"/>
    <lineage>
        <taxon>Eukaryota</taxon>
        <taxon>Fungi</taxon>
        <taxon>Dikarya</taxon>
        <taxon>Ascomycota</taxon>
        <taxon>Saccharomycotina</taxon>
        <taxon>Pichiomycetes</taxon>
        <taxon>Pichiales</taxon>
        <taxon>Pichiaceae</taxon>
        <taxon>Brettanomyces</taxon>
    </lineage>
</organism>
<dbReference type="PANTHER" id="PTHR30546">
    <property type="entry name" value="FLAVODOXIN-RELATED PROTEIN WRBA-RELATED"/>
    <property type="match status" value="1"/>
</dbReference>